<evidence type="ECO:0000313" key="1">
    <source>
        <dbReference type="EMBL" id="SLM99889.1"/>
    </source>
</evidence>
<accession>A0A1X6XLM5</accession>
<name>A0A1X6XLM5_9MICO</name>
<dbReference type="EMBL" id="FWFF01000018">
    <property type="protein sequence ID" value="SLM99889.1"/>
    <property type="molecule type" value="Genomic_DNA"/>
</dbReference>
<proteinExistence type="predicted"/>
<sequence length="59" mass="6349">MPAIWPSSVTTNGAKTEFNEPGYDQEMGLVGRKVYVTRSAAHPTVVLFCATGCPGIRVH</sequence>
<gene>
    <name evidence="1" type="ORF">FM105_11890</name>
</gene>
<organism evidence="1 2">
    <name type="scientific">Brevibacterium yomogidense</name>
    <dbReference type="NCBI Taxonomy" id="946573"/>
    <lineage>
        <taxon>Bacteria</taxon>
        <taxon>Bacillati</taxon>
        <taxon>Actinomycetota</taxon>
        <taxon>Actinomycetes</taxon>
        <taxon>Micrococcales</taxon>
        <taxon>Brevibacteriaceae</taxon>
        <taxon>Brevibacterium</taxon>
    </lineage>
</organism>
<protein>
    <submittedName>
        <fullName evidence="1">Uncharacterized protein</fullName>
    </submittedName>
</protein>
<dbReference type="AlphaFoldDB" id="A0A1X6XLM5"/>
<keyword evidence="2" id="KW-1185">Reference proteome</keyword>
<reference evidence="2" key="1">
    <citation type="submission" date="2017-02" db="EMBL/GenBank/DDBJ databases">
        <authorList>
            <person name="Dridi B."/>
        </authorList>
    </citation>
    <scope>NUCLEOTIDE SEQUENCE [LARGE SCALE GENOMIC DNA]</scope>
    <source>
        <strain evidence="2">B Co 03.10</strain>
    </source>
</reference>
<evidence type="ECO:0000313" key="2">
    <source>
        <dbReference type="Proteomes" id="UP000196581"/>
    </source>
</evidence>
<dbReference type="Proteomes" id="UP000196581">
    <property type="component" value="Unassembled WGS sequence"/>
</dbReference>